<organism evidence="2 3">
    <name type="scientific">Holtiella tumoricola</name>
    <dbReference type="NCBI Taxonomy" id="3018743"/>
    <lineage>
        <taxon>Bacteria</taxon>
        <taxon>Bacillati</taxon>
        <taxon>Bacillota</taxon>
        <taxon>Clostridia</taxon>
        <taxon>Lachnospirales</taxon>
        <taxon>Cellulosilyticaceae</taxon>
        <taxon>Holtiella</taxon>
    </lineage>
</organism>
<dbReference type="RefSeq" id="WP_053984113.1">
    <property type="nucleotide sequence ID" value="NZ_JAQIFT010000036.1"/>
</dbReference>
<comment type="caution">
    <text evidence="2">The sequence shown here is derived from an EMBL/GenBank/DDBJ whole genome shotgun (WGS) entry which is preliminary data.</text>
</comment>
<dbReference type="CDD" id="cd00093">
    <property type="entry name" value="HTH_XRE"/>
    <property type="match status" value="1"/>
</dbReference>
<dbReference type="InterPro" id="IPR010982">
    <property type="entry name" value="Lambda_DNA-bd_dom_sf"/>
</dbReference>
<dbReference type="SUPFAM" id="SSF47413">
    <property type="entry name" value="lambda repressor-like DNA-binding domains"/>
    <property type="match status" value="1"/>
</dbReference>
<name>A0AA42J0J9_9FIRM</name>
<dbReference type="PROSITE" id="PS50943">
    <property type="entry name" value="HTH_CROC1"/>
    <property type="match status" value="1"/>
</dbReference>
<keyword evidence="3" id="KW-1185">Reference proteome</keyword>
<proteinExistence type="predicted"/>
<accession>A0AA42J0J9</accession>
<evidence type="ECO:0000313" key="3">
    <source>
        <dbReference type="Proteomes" id="UP001169242"/>
    </source>
</evidence>
<dbReference type="InterPro" id="IPR001387">
    <property type="entry name" value="Cro/C1-type_HTH"/>
</dbReference>
<evidence type="ECO:0000313" key="2">
    <source>
        <dbReference type="EMBL" id="MDA3731477.1"/>
    </source>
</evidence>
<reference evidence="2" key="1">
    <citation type="journal article" date="2023" name="Int. J. Syst. Evol. Microbiol.">
        <title>&lt;i&gt;Holtiella tumoricola&lt;/i&gt; gen. nov. sp. nov., isolated from a human clinical sample.</title>
        <authorList>
            <person name="Allen-Vercoe E."/>
            <person name="Daigneault M.C."/>
            <person name="Vancuren S.J."/>
            <person name="Cochrane K."/>
            <person name="O'Neal L.L."/>
            <person name="Sankaranarayanan K."/>
            <person name="Lawson P.A."/>
        </authorList>
    </citation>
    <scope>NUCLEOTIDE SEQUENCE</scope>
    <source>
        <strain evidence="2">CC70A</strain>
    </source>
</reference>
<dbReference type="Gene3D" id="1.10.260.40">
    <property type="entry name" value="lambda repressor-like DNA-binding domains"/>
    <property type="match status" value="1"/>
</dbReference>
<dbReference type="Pfam" id="PF13443">
    <property type="entry name" value="HTH_26"/>
    <property type="match status" value="1"/>
</dbReference>
<dbReference type="GO" id="GO:0003677">
    <property type="term" value="F:DNA binding"/>
    <property type="evidence" value="ECO:0007669"/>
    <property type="project" value="InterPro"/>
</dbReference>
<feature type="domain" description="HTH cro/C1-type" evidence="1">
    <location>
        <begin position="5"/>
        <end position="60"/>
    </location>
</feature>
<dbReference type="Proteomes" id="UP001169242">
    <property type="component" value="Unassembled WGS sequence"/>
</dbReference>
<dbReference type="AlphaFoldDB" id="A0AA42J0J9"/>
<protein>
    <submittedName>
        <fullName evidence="2">Helix-turn-helix transcriptional regulator</fullName>
    </submittedName>
</protein>
<sequence length="64" mass="7747">MHDKMNELMKEYYVTFEELAIRLGVSKQTLTRKFKGTTDWTYPEMMLLTQIFNIEDPQDFFFKG</sequence>
<dbReference type="EMBL" id="JAQIFT010000036">
    <property type="protein sequence ID" value="MDA3731477.1"/>
    <property type="molecule type" value="Genomic_DNA"/>
</dbReference>
<evidence type="ECO:0000259" key="1">
    <source>
        <dbReference type="PROSITE" id="PS50943"/>
    </source>
</evidence>
<gene>
    <name evidence="2" type="ORF">PBV87_08305</name>
</gene>